<dbReference type="Gene3D" id="1.10.530.10">
    <property type="match status" value="1"/>
</dbReference>
<dbReference type="Proteomes" id="UP000245051">
    <property type="component" value="Chromosome"/>
</dbReference>
<protein>
    <recommendedName>
        <fullName evidence="4">Transglycosylase SLT domain-containing protein</fullName>
    </recommendedName>
</protein>
<evidence type="ECO:0008006" key="4">
    <source>
        <dbReference type="Google" id="ProtNLM"/>
    </source>
</evidence>
<name>A0ABN5KGU4_9ACTN</name>
<organism evidence="2 3">
    <name type="scientific">Streptomyces spongiicola</name>
    <dbReference type="NCBI Taxonomy" id="1690221"/>
    <lineage>
        <taxon>Bacteria</taxon>
        <taxon>Bacillati</taxon>
        <taxon>Actinomycetota</taxon>
        <taxon>Actinomycetes</taxon>
        <taxon>Kitasatosporales</taxon>
        <taxon>Streptomycetaceae</taxon>
        <taxon>Streptomyces</taxon>
    </lineage>
</organism>
<feature type="region of interest" description="Disordered" evidence="1">
    <location>
        <begin position="213"/>
        <end position="237"/>
    </location>
</feature>
<proteinExistence type="predicted"/>
<gene>
    <name evidence="2" type="ORF">DDQ41_12215</name>
</gene>
<reference evidence="2 3" key="1">
    <citation type="submission" date="2018-05" db="EMBL/GenBank/DDBJ databases">
        <title>Complete genome sequence of the Type Strain of Streptomyces spongiicola HNM0071, the producer of staurosporine.</title>
        <authorList>
            <person name="Zhou S."/>
            <person name="Huang X."/>
        </authorList>
    </citation>
    <scope>NUCLEOTIDE SEQUENCE [LARGE SCALE GENOMIC DNA]</scope>
    <source>
        <strain evidence="2 3">HNM0071</strain>
    </source>
</reference>
<sequence>MAYRDDVQFLEDANPTLIDRNAAEFRRLHTLIESTDDAFRKAGKVDWVSEARDLYVRRLGESKSLADALSEAFRKAGSALARYADAVTTAKVHYKNGQHTEGRLSELMAREAQAITPTARAAEPLRQWEDLRASTGVLDWLAEVTVDVDAIREDAERYYNQTKDHYGDALRVESAARELCVADLRAAYKSIPDYQGTLPDAAEFLKNLGPLQREAREASDDPNTQLPGSGPKVDTIPTMGRDVVVSETLYRIRTRVDSLPEGQGNNYWLPSNDDEGRRSYISANKELIRAAAEDSGLPPVMVAGIAWQEVEGDPGLLDDLAYEGRQIIPGSEDPDRTSMGPMAIQVRRAAEVLGYDPHSLTDLQRSTVVNAIKDPGTNIFIASEYLAQLKAESSFADVPPEQMTRAQMQELAARYNGGPYYETDAAQAYGRGFDNRLDQAKEALR</sequence>
<accession>A0ABN5KGU4</accession>
<dbReference type="InterPro" id="IPR023346">
    <property type="entry name" value="Lysozyme-like_dom_sf"/>
</dbReference>
<evidence type="ECO:0000256" key="1">
    <source>
        <dbReference type="SAM" id="MobiDB-lite"/>
    </source>
</evidence>
<evidence type="ECO:0000313" key="2">
    <source>
        <dbReference type="EMBL" id="AWK09554.1"/>
    </source>
</evidence>
<dbReference type="SUPFAM" id="SSF53955">
    <property type="entry name" value="Lysozyme-like"/>
    <property type="match status" value="1"/>
</dbReference>
<dbReference type="EMBL" id="CP029254">
    <property type="protein sequence ID" value="AWK09554.1"/>
    <property type="molecule type" value="Genomic_DNA"/>
</dbReference>
<dbReference type="RefSeq" id="WP_109294524.1">
    <property type="nucleotide sequence ID" value="NZ_CP029254.1"/>
</dbReference>
<evidence type="ECO:0000313" key="3">
    <source>
        <dbReference type="Proteomes" id="UP000245051"/>
    </source>
</evidence>
<keyword evidence="3" id="KW-1185">Reference proteome</keyword>